<dbReference type="SFLD" id="SFLDS00005">
    <property type="entry name" value="Isoprenoid_Synthase_Type_I"/>
    <property type="match status" value="1"/>
</dbReference>
<dbReference type="Gene3D" id="1.10.600.10">
    <property type="entry name" value="Farnesyl Diphosphate Synthase"/>
    <property type="match status" value="1"/>
</dbReference>
<accession>A0A5P1WXV1</accession>
<reference evidence="7 8" key="1">
    <citation type="submission" date="2019-09" db="EMBL/GenBank/DDBJ databases">
        <title>Complete Genome Sequence of Lactobacillus nenjiangensis SH-Y15, isolated from sauerkraut.</title>
        <authorList>
            <person name="Yang H."/>
        </authorList>
    </citation>
    <scope>NUCLEOTIDE SEQUENCE [LARGE SCALE GENOMIC DNA]</scope>
    <source>
        <strain evidence="7 8">SH-Y15</strain>
    </source>
</reference>
<dbReference type="GO" id="GO:0008299">
    <property type="term" value="P:isoprenoid biosynthetic process"/>
    <property type="evidence" value="ECO:0007669"/>
    <property type="project" value="InterPro"/>
</dbReference>
<dbReference type="KEGG" id="lnn:F0161_00450"/>
<dbReference type="RefSeq" id="WP_150203070.1">
    <property type="nucleotide sequence ID" value="NZ_CAXYVY010000014.1"/>
</dbReference>
<dbReference type="SUPFAM" id="SSF48576">
    <property type="entry name" value="Terpenoid synthases"/>
    <property type="match status" value="1"/>
</dbReference>
<keyword evidence="8" id="KW-1185">Reference proteome</keyword>
<comment type="cofactor">
    <cofactor evidence="1">
        <name>Mg(2+)</name>
        <dbReference type="ChEBI" id="CHEBI:18420"/>
    </cofactor>
</comment>
<name>A0A5P1WXV1_9LACO</name>
<dbReference type="PROSITE" id="PS00723">
    <property type="entry name" value="POLYPRENYL_SYNTHASE_1"/>
    <property type="match status" value="1"/>
</dbReference>
<dbReference type="OrthoDB" id="9805316at2"/>
<dbReference type="InterPro" id="IPR000092">
    <property type="entry name" value="Polyprenyl_synt"/>
</dbReference>
<keyword evidence="3 6" id="KW-0808">Transferase</keyword>
<keyword evidence="5" id="KW-0460">Magnesium</keyword>
<organism evidence="7 8">
    <name type="scientific">Paucilactobacillus nenjiangensis</name>
    <dbReference type="NCBI Taxonomy" id="1296540"/>
    <lineage>
        <taxon>Bacteria</taxon>
        <taxon>Bacillati</taxon>
        <taxon>Bacillota</taxon>
        <taxon>Bacilli</taxon>
        <taxon>Lactobacillales</taxon>
        <taxon>Lactobacillaceae</taxon>
        <taxon>Paucilactobacillus</taxon>
    </lineage>
</organism>
<dbReference type="PANTHER" id="PTHR12001:SF69">
    <property type="entry name" value="ALL TRANS-POLYPRENYL-DIPHOSPHATE SYNTHASE PDSS1"/>
    <property type="match status" value="1"/>
</dbReference>
<dbReference type="Pfam" id="PF00348">
    <property type="entry name" value="polyprenyl_synt"/>
    <property type="match status" value="1"/>
</dbReference>
<dbReference type="PANTHER" id="PTHR12001">
    <property type="entry name" value="GERANYLGERANYL PYROPHOSPHATE SYNTHASE"/>
    <property type="match status" value="1"/>
</dbReference>
<dbReference type="EMBL" id="CP043939">
    <property type="protein sequence ID" value="QER66480.1"/>
    <property type="molecule type" value="Genomic_DNA"/>
</dbReference>
<evidence type="ECO:0000313" key="8">
    <source>
        <dbReference type="Proteomes" id="UP000325295"/>
    </source>
</evidence>
<dbReference type="InterPro" id="IPR033749">
    <property type="entry name" value="Polyprenyl_synt_CS"/>
</dbReference>
<evidence type="ECO:0000256" key="5">
    <source>
        <dbReference type="ARBA" id="ARBA00022842"/>
    </source>
</evidence>
<dbReference type="InterPro" id="IPR008949">
    <property type="entry name" value="Isoprenoid_synthase_dom_sf"/>
</dbReference>
<proteinExistence type="inferred from homology"/>
<evidence type="ECO:0000256" key="6">
    <source>
        <dbReference type="RuleBase" id="RU004466"/>
    </source>
</evidence>
<evidence type="ECO:0000256" key="1">
    <source>
        <dbReference type="ARBA" id="ARBA00001946"/>
    </source>
</evidence>
<protein>
    <submittedName>
        <fullName evidence="7">Polyprenyl synthetase family protein</fullName>
    </submittedName>
</protein>
<dbReference type="GO" id="GO:0046872">
    <property type="term" value="F:metal ion binding"/>
    <property type="evidence" value="ECO:0007669"/>
    <property type="project" value="UniProtKB-KW"/>
</dbReference>
<comment type="similarity">
    <text evidence="2 6">Belongs to the FPP/GGPP synthase family.</text>
</comment>
<gene>
    <name evidence="7" type="ORF">F0161_00450</name>
</gene>
<evidence type="ECO:0000256" key="4">
    <source>
        <dbReference type="ARBA" id="ARBA00022723"/>
    </source>
</evidence>
<evidence type="ECO:0000256" key="2">
    <source>
        <dbReference type="ARBA" id="ARBA00006706"/>
    </source>
</evidence>
<evidence type="ECO:0000256" key="3">
    <source>
        <dbReference type="ARBA" id="ARBA00022679"/>
    </source>
</evidence>
<dbReference type="CDD" id="cd00685">
    <property type="entry name" value="Trans_IPPS_HT"/>
    <property type="match status" value="1"/>
</dbReference>
<dbReference type="AlphaFoldDB" id="A0A5P1WXV1"/>
<dbReference type="GO" id="GO:0004659">
    <property type="term" value="F:prenyltransferase activity"/>
    <property type="evidence" value="ECO:0007669"/>
    <property type="project" value="InterPro"/>
</dbReference>
<evidence type="ECO:0000313" key="7">
    <source>
        <dbReference type="EMBL" id="QER66480.1"/>
    </source>
</evidence>
<sequence>MSDSCFNYPIVENGTEQVRNLLLKSVNKNNSEVEQALTDMLTAGGKMLRPAIFLLFNEFGPEPKNSDKQIKIAASIEILHMATLIHDDIIDDSPLRRGVASVQAKLGKDVAVYAGDLLFTKFFQFINETMNGTDFMKINADAMEQILMGELIQKANRFNPNNLIETYLETVTGKTAELFRLACLEGAYFGGATESIVETAAEIGKNIGIAFQINDDILDYTSDQKTLKKPILEDLAEGVYTLPLLLALKKDSSKFKALLDKNHQLTTGDVENIVADVTQLGGIEKAIQYAESYTNQAEKLIASLPTSKAKMVLNKAIKKMLTRKF</sequence>
<dbReference type="PROSITE" id="PS00444">
    <property type="entry name" value="POLYPRENYL_SYNTHASE_2"/>
    <property type="match status" value="1"/>
</dbReference>
<keyword evidence="4" id="KW-0479">Metal-binding</keyword>
<dbReference type="Proteomes" id="UP000325295">
    <property type="component" value="Chromosome"/>
</dbReference>